<dbReference type="PRINTS" id="PR00080">
    <property type="entry name" value="SDRFAMILY"/>
</dbReference>
<protein>
    <submittedName>
        <fullName evidence="4">SDR family NAD(P)-dependent oxidoreductase</fullName>
    </submittedName>
</protein>
<keyword evidence="2" id="KW-0560">Oxidoreductase</keyword>
<comment type="caution">
    <text evidence="4">The sequence shown here is derived from an EMBL/GenBank/DDBJ whole genome shotgun (WGS) entry which is preliminary data.</text>
</comment>
<evidence type="ECO:0000313" key="5">
    <source>
        <dbReference type="Proteomes" id="UP000309259"/>
    </source>
</evidence>
<dbReference type="PRINTS" id="PR00081">
    <property type="entry name" value="GDHRDH"/>
</dbReference>
<dbReference type="PANTHER" id="PTHR43976">
    <property type="entry name" value="SHORT CHAIN DEHYDROGENASE"/>
    <property type="match status" value="1"/>
</dbReference>
<dbReference type="NCBIfam" id="NF004826">
    <property type="entry name" value="PRK06182.1"/>
    <property type="match status" value="1"/>
</dbReference>
<dbReference type="EMBL" id="SSXL01000014">
    <property type="protein sequence ID" value="TII02371.1"/>
    <property type="molecule type" value="Genomic_DNA"/>
</dbReference>
<dbReference type="GO" id="GO:0016491">
    <property type="term" value="F:oxidoreductase activity"/>
    <property type="evidence" value="ECO:0007669"/>
    <property type="project" value="UniProtKB-KW"/>
</dbReference>
<organism evidence="4 5">
    <name type="scientific">Streptococcus suis</name>
    <dbReference type="NCBI Taxonomy" id="1307"/>
    <lineage>
        <taxon>Bacteria</taxon>
        <taxon>Bacillati</taxon>
        <taxon>Bacillota</taxon>
        <taxon>Bacilli</taxon>
        <taxon>Lactobacillales</taxon>
        <taxon>Streptococcaceae</taxon>
        <taxon>Streptococcus</taxon>
    </lineage>
</organism>
<dbReference type="Proteomes" id="UP000309259">
    <property type="component" value="Unassembled WGS sequence"/>
</dbReference>
<dbReference type="PANTHER" id="PTHR43976:SF16">
    <property type="entry name" value="SHORT-CHAIN DEHYDROGENASE_REDUCTASE FAMILY PROTEIN"/>
    <property type="match status" value="1"/>
</dbReference>
<name>A0A4T2GX17_STRSU</name>
<dbReference type="AlphaFoldDB" id="A0A4T2GX17"/>
<accession>A0A4T2GX17</accession>
<dbReference type="CDD" id="cd05374">
    <property type="entry name" value="17beta-HSD-like_SDR_c"/>
    <property type="match status" value="1"/>
</dbReference>
<sequence>MSNKKVILVTGASSGMGKMSAQDLIKAGHIVYCVARSVDKMQDLAQLGGHILKMDVTNEADIEAVVKQIIDEQGRIDVLWNNAGYGLYGPVEELSMDKVQQQFEVNVYGVARLTQKVLPYMRAKREGLIINTSSMGGKIYTPLGAWYHASKHAIEGYSDCLRIELKEFNINVVVLEPGVINTGFNQGVRDNFSFESKNDPYKTVVNTYIKAMDNPPMKGSDPKVISNTVQKIINARRPKTRYMVGQGASFLVGLRRILGDRAYDALMLSQMK</sequence>
<proteinExistence type="inferred from homology"/>
<evidence type="ECO:0000256" key="2">
    <source>
        <dbReference type="ARBA" id="ARBA00023002"/>
    </source>
</evidence>
<comment type="similarity">
    <text evidence="1 3">Belongs to the short-chain dehydrogenases/reductases (SDR) family.</text>
</comment>
<gene>
    <name evidence="4" type="ORF">FAJ35_04870</name>
</gene>
<dbReference type="Pfam" id="PF00106">
    <property type="entry name" value="adh_short"/>
    <property type="match status" value="1"/>
</dbReference>
<dbReference type="SUPFAM" id="SSF51735">
    <property type="entry name" value="NAD(P)-binding Rossmann-fold domains"/>
    <property type="match status" value="1"/>
</dbReference>
<dbReference type="InterPro" id="IPR036291">
    <property type="entry name" value="NAD(P)-bd_dom_sf"/>
</dbReference>
<dbReference type="Gene3D" id="3.40.50.720">
    <property type="entry name" value="NAD(P)-binding Rossmann-like Domain"/>
    <property type="match status" value="1"/>
</dbReference>
<evidence type="ECO:0000256" key="1">
    <source>
        <dbReference type="ARBA" id="ARBA00006484"/>
    </source>
</evidence>
<evidence type="ECO:0000256" key="3">
    <source>
        <dbReference type="RuleBase" id="RU000363"/>
    </source>
</evidence>
<dbReference type="RefSeq" id="WP_136647882.1">
    <property type="nucleotide sequence ID" value="NZ_JAIMDZ010000014.1"/>
</dbReference>
<reference evidence="4 5" key="1">
    <citation type="submission" date="2019-04" db="EMBL/GenBank/DDBJ databases">
        <title>Genome analysis of Streptococcus suis strain WUSS327.</title>
        <authorList>
            <person name="Chen H."/>
            <person name="Gao X."/>
            <person name="Wu Z."/>
        </authorList>
    </citation>
    <scope>NUCLEOTIDE SEQUENCE [LARGE SCALE GENOMIC DNA]</scope>
    <source>
        <strain evidence="4 5">WUSS327</strain>
    </source>
</reference>
<dbReference type="InterPro" id="IPR002347">
    <property type="entry name" value="SDR_fam"/>
</dbReference>
<dbReference type="InterPro" id="IPR051911">
    <property type="entry name" value="SDR_oxidoreductase"/>
</dbReference>
<evidence type="ECO:0000313" key="4">
    <source>
        <dbReference type="EMBL" id="TII02371.1"/>
    </source>
</evidence>